<evidence type="ECO:0000313" key="2">
    <source>
        <dbReference type="Proteomes" id="UP000257109"/>
    </source>
</evidence>
<dbReference type="EMBL" id="QJKJ01000402">
    <property type="protein sequence ID" value="RDY12810.1"/>
    <property type="molecule type" value="Genomic_DNA"/>
</dbReference>
<organism evidence="1 2">
    <name type="scientific">Mucuna pruriens</name>
    <name type="common">Velvet bean</name>
    <name type="synonym">Dolichos pruriens</name>
    <dbReference type="NCBI Taxonomy" id="157652"/>
    <lineage>
        <taxon>Eukaryota</taxon>
        <taxon>Viridiplantae</taxon>
        <taxon>Streptophyta</taxon>
        <taxon>Embryophyta</taxon>
        <taxon>Tracheophyta</taxon>
        <taxon>Spermatophyta</taxon>
        <taxon>Magnoliopsida</taxon>
        <taxon>eudicotyledons</taxon>
        <taxon>Gunneridae</taxon>
        <taxon>Pentapetalae</taxon>
        <taxon>rosids</taxon>
        <taxon>fabids</taxon>
        <taxon>Fabales</taxon>
        <taxon>Fabaceae</taxon>
        <taxon>Papilionoideae</taxon>
        <taxon>50 kb inversion clade</taxon>
        <taxon>NPAAA clade</taxon>
        <taxon>indigoferoid/millettioid clade</taxon>
        <taxon>Phaseoleae</taxon>
        <taxon>Mucuna</taxon>
    </lineage>
</organism>
<name>A0A371ICU0_MUCPR</name>
<reference evidence="1" key="1">
    <citation type="submission" date="2018-05" db="EMBL/GenBank/DDBJ databases">
        <title>Draft genome of Mucuna pruriens seed.</title>
        <authorList>
            <person name="Nnadi N.E."/>
            <person name="Vos R."/>
            <person name="Hasami M.H."/>
            <person name="Devisetty U.K."/>
            <person name="Aguiy J.C."/>
        </authorList>
    </citation>
    <scope>NUCLEOTIDE SEQUENCE [LARGE SCALE GENOMIC DNA]</scope>
    <source>
        <strain evidence="1">JCA_2017</strain>
    </source>
</reference>
<protein>
    <submittedName>
        <fullName evidence="1">Uncharacterized protein</fullName>
    </submittedName>
</protein>
<evidence type="ECO:0000313" key="1">
    <source>
        <dbReference type="EMBL" id="RDY12810.1"/>
    </source>
</evidence>
<keyword evidence="2" id="KW-1185">Reference proteome</keyword>
<proteinExistence type="predicted"/>
<sequence>MDVEIQAIQFVVSSAVNLSTQINSISMLNETNFKVWTEVVVIILGYMDLHLALQVEKSTPTLDKFQEVKLEKWERSKLNMSYDREALDSRSILGALFLRVKGRGNIYENT</sequence>
<dbReference type="AlphaFoldDB" id="A0A371ICU0"/>
<dbReference type="Proteomes" id="UP000257109">
    <property type="component" value="Unassembled WGS sequence"/>
</dbReference>
<gene>
    <name evidence="1" type="ORF">CR513_02347</name>
</gene>
<feature type="non-terminal residue" evidence="1">
    <location>
        <position position="1"/>
    </location>
</feature>
<comment type="caution">
    <text evidence="1">The sequence shown here is derived from an EMBL/GenBank/DDBJ whole genome shotgun (WGS) entry which is preliminary data.</text>
</comment>
<accession>A0A371ICU0</accession>
<dbReference type="OrthoDB" id="1722863at2759"/>